<dbReference type="eggNOG" id="COG3722">
    <property type="taxonomic scope" value="Bacteria"/>
</dbReference>
<dbReference type="Proteomes" id="UP000007374">
    <property type="component" value="Unassembled WGS sequence"/>
</dbReference>
<evidence type="ECO:0000313" key="2">
    <source>
        <dbReference type="Proteomes" id="UP000007374"/>
    </source>
</evidence>
<keyword evidence="2" id="KW-1185">Reference proteome</keyword>
<dbReference type="AlphaFoldDB" id="K2P9V7"/>
<comment type="caution">
    <text evidence="1">The sequence shown here is derived from an EMBL/GenBank/DDBJ whole genome shotgun (WGS) entry which is preliminary data.</text>
</comment>
<dbReference type="RefSeq" id="WP_009756090.1">
    <property type="nucleotide sequence ID" value="NZ_AMSI01000002.1"/>
</dbReference>
<name>K2P9V7_9HYPH</name>
<dbReference type="Gene3D" id="1.20.120.330">
    <property type="entry name" value="Nucleotidyltransferases domain 2"/>
    <property type="match status" value="1"/>
</dbReference>
<dbReference type="STRING" id="721133.SAMN05216176_101501"/>
<dbReference type="InterPro" id="IPR038026">
    <property type="entry name" value="MtlR-like_sf"/>
</dbReference>
<dbReference type="OrthoDB" id="9814134at2"/>
<gene>
    <name evidence="1" type="ORF">NA8A_04070</name>
</gene>
<dbReference type="EMBL" id="AMSI01000002">
    <property type="protein sequence ID" value="EKF43956.1"/>
    <property type="molecule type" value="Genomic_DNA"/>
</dbReference>
<organism evidence="1 2">
    <name type="scientific">Nitratireductor indicus C115</name>
    <dbReference type="NCBI Taxonomy" id="1231190"/>
    <lineage>
        <taxon>Bacteria</taxon>
        <taxon>Pseudomonadati</taxon>
        <taxon>Pseudomonadota</taxon>
        <taxon>Alphaproteobacteria</taxon>
        <taxon>Hyphomicrobiales</taxon>
        <taxon>Phyllobacteriaceae</taxon>
        <taxon>Nitratireductor</taxon>
    </lineage>
</organism>
<evidence type="ECO:0000313" key="1">
    <source>
        <dbReference type="EMBL" id="EKF43956.1"/>
    </source>
</evidence>
<accession>K2P9V7</accession>
<sequence length="157" mass="17953">MVSKFSRTELEDSTDRGCAIIGATNVEVWLEKALRRHLVNSRRHASWFFRDGAPLSSFEAKIRIAHLTGLVSEEMMQELLILKDLREMFISELATSSFDSPVVSHMIQKFSYIPSLDRARRHSARPKSNRITYEIVVYTVCDYLGSDFAFGMPHPIA</sequence>
<dbReference type="SUPFAM" id="SSF158668">
    <property type="entry name" value="MtlR-like"/>
    <property type="match status" value="1"/>
</dbReference>
<proteinExistence type="predicted"/>
<reference evidence="1 2" key="1">
    <citation type="journal article" date="2012" name="J. Bacteriol.">
        <title>Genome Sequence of Nitratireductor indicus Type Strain C115.</title>
        <authorList>
            <person name="Lai Q."/>
            <person name="Li G."/>
            <person name="Yu Z."/>
            <person name="Shao Z."/>
        </authorList>
    </citation>
    <scope>NUCLEOTIDE SEQUENCE [LARGE SCALE GENOMIC DNA]</scope>
    <source>
        <strain evidence="1 2">C115</strain>
    </source>
</reference>
<protein>
    <submittedName>
        <fullName evidence="1">Uncharacterized protein</fullName>
    </submittedName>
</protein>